<keyword evidence="1" id="KW-1133">Transmembrane helix</keyword>
<dbReference type="Proteomes" id="UP000040576">
    <property type="component" value="Unassembled WGS sequence"/>
</dbReference>
<dbReference type="EMBL" id="CCRF01000103">
    <property type="protein sequence ID" value="CEE03246.1"/>
    <property type="molecule type" value="Genomic_DNA"/>
</dbReference>
<keyword evidence="3" id="KW-1185">Reference proteome</keyword>
<organism evidence="2 3">
    <name type="scientific">Caldibacillus thermoamylovorans</name>
    <dbReference type="NCBI Taxonomy" id="35841"/>
    <lineage>
        <taxon>Bacteria</taxon>
        <taxon>Bacillati</taxon>
        <taxon>Bacillota</taxon>
        <taxon>Bacilli</taxon>
        <taxon>Bacillales</taxon>
        <taxon>Bacillaceae</taxon>
        <taxon>Caldibacillus</taxon>
    </lineage>
</organism>
<accession>A0A090IYS3</accession>
<evidence type="ECO:0000256" key="1">
    <source>
        <dbReference type="SAM" id="Phobius"/>
    </source>
</evidence>
<feature type="transmembrane region" description="Helical" evidence="1">
    <location>
        <begin position="6"/>
        <end position="28"/>
    </location>
</feature>
<gene>
    <name evidence="2" type="ORF">BT1A1_3465</name>
</gene>
<evidence type="ECO:0000313" key="2">
    <source>
        <dbReference type="EMBL" id="CEE03246.1"/>
    </source>
</evidence>
<protein>
    <submittedName>
        <fullName evidence="2">Uncharacterized protein</fullName>
    </submittedName>
</protein>
<name>A0A090IYS3_9BACI</name>
<keyword evidence="1" id="KW-0472">Membrane</keyword>
<keyword evidence="1" id="KW-0812">Transmembrane</keyword>
<evidence type="ECO:0000313" key="3">
    <source>
        <dbReference type="Proteomes" id="UP000040576"/>
    </source>
</evidence>
<dbReference type="RefSeq" id="WP_034773521.1">
    <property type="nucleotide sequence ID" value="NZ_CCRF01000103.1"/>
</dbReference>
<proteinExistence type="predicted"/>
<reference evidence="2 3" key="1">
    <citation type="submission" date="2014-07" db="EMBL/GenBank/DDBJ databases">
        <authorList>
            <person name="Wibberg Daniel"/>
        </authorList>
    </citation>
    <scope>NUCLEOTIDE SEQUENCE [LARGE SCALE GENOMIC DNA]</scope>
</reference>
<dbReference type="AlphaFoldDB" id="A0A090IYS3"/>
<sequence length="84" mass="9145">MSDQIIISLLIGGFIINLTTMILVIILLKKIKGKIIENVENGVAQIAGTNETKDSAVLGVVFCRNCGQQYDSLKTVCPHCKTPR</sequence>